<dbReference type="EMBL" id="AVGG01000002">
    <property type="protein sequence ID" value="ESU29476.1"/>
    <property type="molecule type" value="Genomic_DNA"/>
</dbReference>
<dbReference type="RefSeq" id="WP_023578543.1">
    <property type="nucleotide sequence ID" value="NZ_AVGG01000002.1"/>
</dbReference>
<feature type="region of interest" description="Disordered" evidence="1">
    <location>
        <begin position="154"/>
        <end position="177"/>
    </location>
</feature>
<keyword evidence="2" id="KW-0732">Signal</keyword>
<dbReference type="PATRIC" id="fig|1341181.4.peg.875"/>
<name>V6SS60_9FLAO</name>
<dbReference type="InterPro" id="IPR013783">
    <property type="entry name" value="Ig-like_fold"/>
</dbReference>
<proteinExistence type="predicted"/>
<accession>V6SS60</accession>
<reference evidence="3 4" key="1">
    <citation type="submission" date="2013-08" db="EMBL/GenBank/DDBJ databases">
        <title>Flavobacterium limnosediminis JC2902 genome sequencing.</title>
        <authorList>
            <person name="Lee K."/>
            <person name="Yi H."/>
            <person name="Park S."/>
            <person name="Chun J."/>
        </authorList>
    </citation>
    <scope>NUCLEOTIDE SEQUENCE [LARGE SCALE GENOMIC DNA]</scope>
    <source>
        <strain evidence="3 4">JC2902</strain>
    </source>
</reference>
<keyword evidence="4" id="KW-1185">Reference proteome</keyword>
<evidence type="ECO:0000256" key="1">
    <source>
        <dbReference type="SAM" id="MobiDB-lite"/>
    </source>
</evidence>
<comment type="caution">
    <text evidence="3">The sequence shown here is derived from an EMBL/GenBank/DDBJ whole genome shotgun (WGS) entry which is preliminary data.</text>
</comment>
<evidence type="ECO:0008006" key="5">
    <source>
        <dbReference type="Google" id="ProtNLM"/>
    </source>
</evidence>
<feature type="compositionally biased region" description="Low complexity" evidence="1">
    <location>
        <begin position="161"/>
        <end position="177"/>
    </location>
</feature>
<dbReference type="InterPro" id="IPR011467">
    <property type="entry name" value="DUF1573"/>
</dbReference>
<dbReference type="PANTHER" id="PTHR37833:SF1">
    <property type="entry name" value="SIGNAL PEPTIDE PROTEIN"/>
    <property type="match status" value="1"/>
</dbReference>
<dbReference type="Proteomes" id="UP000018004">
    <property type="component" value="Unassembled WGS sequence"/>
</dbReference>
<gene>
    <name evidence="3" type="ORF">FLJC2902T_08810</name>
</gene>
<evidence type="ECO:0000313" key="3">
    <source>
        <dbReference type="EMBL" id="ESU29476.1"/>
    </source>
</evidence>
<feature type="signal peptide" evidence="2">
    <location>
        <begin position="1"/>
        <end position="20"/>
    </location>
</feature>
<feature type="chain" id="PRO_5004750903" description="DUF1573 domain-containing protein" evidence="2">
    <location>
        <begin position="21"/>
        <end position="177"/>
    </location>
</feature>
<dbReference type="AlphaFoldDB" id="V6SS60"/>
<dbReference type="Gene3D" id="2.60.40.10">
    <property type="entry name" value="Immunoglobulins"/>
    <property type="match status" value="1"/>
</dbReference>
<evidence type="ECO:0000313" key="4">
    <source>
        <dbReference type="Proteomes" id="UP000018004"/>
    </source>
</evidence>
<dbReference type="Pfam" id="PF07610">
    <property type="entry name" value="DUF1573"/>
    <property type="match status" value="1"/>
</dbReference>
<dbReference type="eggNOG" id="ENOG5031NHZ">
    <property type="taxonomic scope" value="Bacteria"/>
</dbReference>
<protein>
    <recommendedName>
        <fullName evidence="5">DUF1573 domain-containing protein</fullName>
    </recommendedName>
</protein>
<evidence type="ECO:0000256" key="2">
    <source>
        <dbReference type="SAM" id="SignalP"/>
    </source>
</evidence>
<organism evidence="3 4">
    <name type="scientific">Flavobacterium limnosediminis JC2902</name>
    <dbReference type="NCBI Taxonomy" id="1341181"/>
    <lineage>
        <taxon>Bacteria</taxon>
        <taxon>Pseudomonadati</taxon>
        <taxon>Bacteroidota</taxon>
        <taxon>Flavobacteriia</taxon>
        <taxon>Flavobacteriales</taxon>
        <taxon>Flavobacteriaceae</taxon>
        <taxon>Flavobacterium</taxon>
    </lineage>
</organism>
<sequence length="177" mass="18783">MKKILLLGAFFVFGLTAATAQEIAATKKVTTEVKKTKKTKKSKKVTAPEVKGPGMVFENETIDYGTINQNADGQREFVFTNNGDQPLIIKSAQGSCGCTVPEAPKEPIAPGAKGVIKVKYDTNRVGTFQKNVTITSNVSETPKLLTIKGDVKANPVPATPAPAQTPVTPVPAQEVKS</sequence>
<dbReference type="PANTHER" id="PTHR37833">
    <property type="entry name" value="LIPOPROTEIN-RELATED"/>
    <property type="match status" value="1"/>
</dbReference>
<dbReference type="STRING" id="1341181.FLJC2902T_08810"/>
<dbReference type="OrthoDB" id="826619at2"/>